<evidence type="ECO:0000256" key="4">
    <source>
        <dbReference type="ARBA" id="ARBA00022692"/>
    </source>
</evidence>
<feature type="domain" description="Major facilitator superfamily (MFS) profile" evidence="8">
    <location>
        <begin position="7"/>
        <end position="452"/>
    </location>
</feature>
<dbReference type="InterPro" id="IPR011701">
    <property type="entry name" value="MFS"/>
</dbReference>
<proteinExistence type="predicted"/>
<dbReference type="PANTHER" id="PTHR42718:SF46">
    <property type="entry name" value="BLR6921 PROTEIN"/>
    <property type="match status" value="1"/>
</dbReference>
<comment type="caution">
    <text evidence="9">The sequence shown here is derived from an EMBL/GenBank/DDBJ whole genome shotgun (WGS) entry which is preliminary data.</text>
</comment>
<dbReference type="InterPro" id="IPR020846">
    <property type="entry name" value="MFS_dom"/>
</dbReference>
<keyword evidence="2" id="KW-0813">Transport</keyword>
<feature type="transmembrane region" description="Helical" evidence="7">
    <location>
        <begin position="297"/>
        <end position="314"/>
    </location>
</feature>
<evidence type="ECO:0000256" key="7">
    <source>
        <dbReference type="SAM" id="Phobius"/>
    </source>
</evidence>
<keyword evidence="4 7" id="KW-0812">Transmembrane</keyword>
<evidence type="ECO:0000256" key="2">
    <source>
        <dbReference type="ARBA" id="ARBA00022448"/>
    </source>
</evidence>
<feature type="transmembrane region" description="Helical" evidence="7">
    <location>
        <begin position="352"/>
        <end position="376"/>
    </location>
</feature>
<dbReference type="CDD" id="cd17503">
    <property type="entry name" value="MFS_LmrB_MDR_like"/>
    <property type="match status" value="1"/>
</dbReference>
<dbReference type="InterPro" id="IPR036259">
    <property type="entry name" value="MFS_trans_sf"/>
</dbReference>
<evidence type="ECO:0000256" key="5">
    <source>
        <dbReference type="ARBA" id="ARBA00022989"/>
    </source>
</evidence>
<dbReference type="EMBL" id="LAJE02000253">
    <property type="protein sequence ID" value="OEO29834.1"/>
    <property type="molecule type" value="Genomic_DNA"/>
</dbReference>
<dbReference type="Gene3D" id="1.20.1250.20">
    <property type="entry name" value="MFS general substrate transporter like domains"/>
    <property type="match status" value="1"/>
</dbReference>
<feature type="transmembrane region" description="Helical" evidence="7">
    <location>
        <begin position="262"/>
        <end position="285"/>
    </location>
</feature>
<evidence type="ECO:0000256" key="3">
    <source>
        <dbReference type="ARBA" id="ARBA00022475"/>
    </source>
</evidence>
<dbReference type="GO" id="GO:0005886">
    <property type="term" value="C:plasma membrane"/>
    <property type="evidence" value="ECO:0007669"/>
    <property type="project" value="UniProtKB-SubCell"/>
</dbReference>
<dbReference type="PRINTS" id="PR01036">
    <property type="entry name" value="TCRTETB"/>
</dbReference>
<dbReference type="RefSeq" id="WP_069910930.1">
    <property type="nucleotide sequence ID" value="NZ_LAJE02000253.1"/>
</dbReference>
<sequence length="465" mass="50215">MSALRLTPLILAVALFMENMDSTVIATSLAAIAHDIGTEPIALKLALTTYMVALAIFIPVSSWMADKFGAKRIFAWAIVVFILGSVCCAISNSLLTFVLSRFLQGMGGAMMTPVARLVLVRVTPRQQLVDAMAWLSIPGLVGPIVGPPIGGFITTFASWHWIFLINVPIGILGIILVNKYLPEWHRNEPRKLDFTGFLLAGLCFAGLVFGISVLTLPALPASFGYGSLFLGVVAAIAYWFHFRRTEYPLLDLRIFRQPLFRLTMIGGTIFRLGTGAMPFLFPLMLQLAFGLNPFESGMVTFASAVGAFTMKFMAERFIARLGFRKALVIACTITAGGVLAMGLYTPDTPTPLMLALLVITGFFQSLFWTTTNAFIFADVADKDAGQANVLSQVSVQLSLAFGVAIGGGIFEGVHLLHGGAPGLNDFHVAFWVMATVTLISALIFLRVPRSANMHSHRAESGAPAE</sequence>
<dbReference type="GO" id="GO:0022857">
    <property type="term" value="F:transmembrane transporter activity"/>
    <property type="evidence" value="ECO:0007669"/>
    <property type="project" value="InterPro"/>
</dbReference>
<feature type="transmembrane region" description="Helical" evidence="7">
    <location>
        <begin position="131"/>
        <end position="153"/>
    </location>
</feature>
<dbReference type="Proteomes" id="UP000095463">
    <property type="component" value="Unassembled WGS sequence"/>
</dbReference>
<dbReference type="PANTHER" id="PTHR42718">
    <property type="entry name" value="MAJOR FACILITATOR SUPERFAMILY MULTIDRUG TRANSPORTER MFSC"/>
    <property type="match status" value="1"/>
</dbReference>
<evidence type="ECO:0000313" key="10">
    <source>
        <dbReference type="Proteomes" id="UP000095463"/>
    </source>
</evidence>
<dbReference type="PROSITE" id="PS50850">
    <property type="entry name" value="MFS"/>
    <property type="match status" value="1"/>
</dbReference>
<reference evidence="9 10" key="1">
    <citation type="journal article" date="2015" name="Genome Announc.">
        <title>Genome Assemblies of Three Soil-Associated Devosia species: D. insulae, D. limi, and D. soli.</title>
        <authorList>
            <person name="Hassan Y.I."/>
            <person name="Lepp D."/>
            <person name="Zhou T."/>
        </authorList>
    </citation>
    <scope>NUCLEOTIDE SEQUENCE [LARGE SCALE GENOMIC DNA]</scope>
    <source>
        <strain evidence="9 10">DS-56</strain>
    </source>
</reference>
<feature type="transmembrane region" description="Helical" evidence="7">
    <location>
        <begin position="197"/>
        <end position="216"/>
    </location>
</feature>
<keyword evidence="3" id="KW-1003">Cell membrane</keyword>
<name>A0A1E5XMW9_9HYPH</name>
<dbReference type="AlphaFoldDB" id="A0A1E5XMW9"/>
<protein>
    <submittedName>
        <fullName evidence="9">MFS transporter</fullName>
    </submittedName>
</protein>
<organism evidence="9 10">
    <name type="scientific">Devosia insulae DS-56</name>
    <dbReference type="NCBI Taxonomy" id="1116389"/>
    <lineage>
        <taxon>Bacteria</taxon>
        <taxon>Pseudomonadati</taxon>
        <taxon>Pseudomonadota</taxon>
        <taxon>Alphaproteobacteria</taxon>
        <taxon>Hyphomicrobiales</taxon>
        <taxon>Devosiaceae</taxon>
        <taxon>Devosia</taxon>
    </lineage>
</organism>
<evidence type="ECO:0000259" key="8">
    <source>
        <dbReference type="PROSITE" id="PS50850"/>
    </source>
</evidence>
<feature type="transmembrane region" description="Helical" evidence="7">
    <location>
        <begin position="397"/>
        <end position="416"/>
    </location>
</feature>
<feature type="transmembrane region" description="Helical" evidence="7">
    <location>
        <begin position="42"/>
        <end position="61"/>
    </location>
</feature>
<keyword evidence="5 7" id="KW-1133">Transmembrane helix</keyword>
<accession>A0A1E5XMW9</accession>
<comment type="subcellular location">
    <subcellularLocation>
        <location evidence="1">Cell membrane</location>
        <topology evidence="1">Multi-pass membrane protein</topology>
    </subcellularLocation>
</comment>
<evidence type="ECO:0000313" key="9">
    <source>
        <dbReference type="EMBL" id="OEO29834.1"/>
    </source>
</evidence>
<keyword evidence="6 7" id="KW-0472">Membrane</keyword>
<feature type="transmembrane region" description="Helical" evidence="7">
    <location>
        <begin position="326"/>
        <end position="346"/>
    </location>
</feature>
<evidence type="ECO:0000256" key="6">
    <source>
        <dbReference type="ARBA" id="ARBA00023136"/>
    </source>
</evidence>
<feature type="transmembrane region" description="Helical" evidence="7">
    <location>
        <begin position="159"/>
        <end position="177"/>
    </location>
</feature>
<feature type="transmembrane region" description="Helical" evidence="7">
    <location>
        <begin position="101"/>
        <end position="119"/>
    </location>
</feature>
<feature type="transmembrane region" description="Helical" evidence="7">
    <location>
        <begin position="73"/>
        <end position="95"/>
    </location>
</feature>
<dbReference type="OrthoDB" id="9812221at2"/>
<evidence type="ECO:0000256" key="1">
    <source>
        <dbReference type="ARBA" id="ARBA00004651"/>
    </source>
</evidence>
<dbReference type="SUPFAM" id="SSF103473">
    <property type="entry name" value="MFS general substrate transporter"/>
    <property type="match status" value="1"/>
</dbReference>
<feature type="transmembrane region" description="Helical" evidence="7">
    <location>
        <begin position="222"/>
        <end position="241"/>
    </location>
</feature>
<dbReference type="Pfam" id="PF07690">
    <property type="entry name" value="MFS_1"/>
    <property type="match status" value="2"/>
</dbReference>
<dbReference type="Gene3D" id="1.20.1720.10">
    <property type="entry name" value="Multidrug resistance protein D"/>
    <property type="match status" value="1"/>
</dbReference>
<gene>
    <name evidence="9" type="ORF">VW23_024055</name>
</gene>
<feature type="transmembrane region" description="Helical" evidence="7">
    <location>
        <begin position="428"/>
        <end position="447"/>
    </location>
</feature>
<keyword evidence="10" id="KW-1185">Reference proteome</keyword>